<dbReference type="AlphaFoldDB" id="A0AAE3YRX2"/>
<dbReference type="Pfam" id="PF12697">
    <property type="entry name" value="Abhydrolase_6"/>
    <property type="match status" value="1"/>
</dbReference>
<dbReference type="Gene3D" id="3.40.50.1820">
    <property type="entry name" value="alpha/beta hydrolase"/>
    <property type="match status" value="1"/>
</dbReference>
<sequence length="252" mass="27278">MQSAIAAGYAVLYVDRIGVGGSDRPPAQLVTADTEAYVAHQLVSRLRADRYRTVVAVGHSYGSLIWAAAAYHYDDVDALVLTGYLHATDVPTQLMIRDHLRPAPGAPEGYLTQAANFRRRAYLHPPGLVDGMADADERLRTTGTTGELMSLKKLADPTYTSRVRRPVLLQLGASDLLFCNAANGLSCAEPADLCAREKALYPQAALSATVVRDAGHSIQLHRSAVRASETALDWIDHTLGRGPYPRAVLDCR</sequence>
<evidence type="ECO:0000313" key="3">
    <source>
        <dbReference type="Proteomes" id="UP001183643"/>
    </source>
</evidence>
<name>A0AAE3YRX2_9ACTN</name>
<dbReference type="Proteomes" id="UP001183643">
    <property type="component" value="Unassembled WGS sequence"/>
</dbReference>
<reference evidence="2" key="1">
    <citation type="submission" date="2023-07" db="EMBL/GenBank/DDBJ databases">
        <title>Sequencing the genomes of 1000 actinobacteria strains.</title>
        <authorList>
            <person name="Klenk H.-P."/>
        </authorList>
    </citation>
    <scope>NUCLEOTIDE SEQUENCE</scope>
    <source>
        <strain evidence="2">DSM 44707</strain>
    </source>
</reference>
<dbReference type="GO" id="GO:0003824">
    <property type="term" value="F:catalytic activity"/>
    <property type="evidence" value="ECO:0007669"/>
    <property type="project" value="UniProtKB-ARBA"/>
</dbReference>
<dbReference type="InterPro" id="IPR029058">
    <property type="entry name" value="AB_hydrolase_fold"/>
</dbReference>
<organism evidence="2 3">
    <name type="scientific">Catenuloplanes atrovinosus</name>
    <dbReference type="NCBI Taxonomy" id="137266"/>
    <lineage>
        <taxon>Bacteria</taxon>
        <taxon>Bacillati</taxon>
        <taxon>Actinomycetota</taxon>
        <taxon>Actinomycetes</taxon>
        <taxon>Micromonosporales</taxon>
        <taxon>Micromonosporaceae</taxon>
        <taxon>Catenuloplanes</taxon>
    </lineage>
</organism>
<protein>
    <submittedName>
        <fullName evidence="2">Pimeloyl-ACP methyl ester carboxylesterase</fullName>
    </submittedName>
</protein>
<dbReference type="SUPFAM" id="SSF53474">
    <property type="entry name" value="alpha/beta-Hydrolases"/>
    <property type="match status" value="1"/>
</dbReference>
<accession>A0AAE3YRX2</accession>
<evidence type="ECO:0000313" key="2">
    <source>
        <dbReference type="EMBL" id="MDR7277531.1"/>
    </source>
</evidence>
<proteinExistence type="predicted"/>
<keyword evidence="3" id="KW-1185">Reference proteome</keyword>
<feature type="domain" description="AB hydrolase-1" evidence="1">
    <location>
        <begin position="3"/>
        <end position="225"/>
    </location>
</feature>
<gene>
    <name evidence="2" type="ORF">J2S41_004309</name>
</gene>
<dbReference type="PANTHER" id="PTHR43689:SF8">
    <property type="entry name" value="ALPHA_BETA-HYDROLASES SUPERFAMILY PROTEIN"/>
    <property type="match status" value="1"/>
</dbReference>
<dbReference type="PANTHER" id="PTHR43689">
    <property type="entry name" value="HYDROLASE"/>
    <property type="match status" value="1"/>
</dbReference>
<dbReference type="EMBL" id="JAVDYB010000001">
    <property type="protein sequence ID" value="MDR7277531.1"/>
    <property type="molecule type" value="Genomic_DNA"/>
</dbReference>
<comment type="caution">
    <text evidence="2">The sequence shown here is derived from an EMBL/GenBank/DDBJ whole genome shotgun (WGS) entry which is preliminary data.</text>
</comment>
<evidence type="ECO:0000259" key="1">
    <source>
        <dbReference type="Pfam" id="PF12697"/>
    </source>
</evidence>
<dbReference type="InterPro" id="IPR000073">
    <property type="entry name" value="AB_hydrolase_1"/>
</dbReference>